<evidence type="ECO:0000313" key="2">
    <source>
        <dbReference type="Proteomes" id="UP000823894"/>
    </source>
</evidence>
<reference evidence="1" key="2">
    <citation type="submission" date="2021-04" db="EMBL/GenBank/DDBJ databases">
        <authorList>
            <person name="Gilroy R."/>
        </authorList>
    </citation>
    <scope>NUCLEOTIDE SEQUENCE</scope>
    <source>
        <strain evidence="1">ChiGjej1B1-1692</strain>
    </source>
</reference>
<dbReference type="Proteomes" id="UP000823894">
    <property type="component" value="Unassembled WGS sequence"/>
</dbReference>
<dbReference type="EMBL" id="DWWK01000197">
    <property type="protein sequence ID" value="HJC39772.1"/>
    <property type="molecule type" value="Genomic_DNA"/>
</dbReference>
<reference evidence="1" key="1">
    <citation type="journal article" date="2021" name="PeerJ">
        <title>Extensive microbial diversity within the chicken gut microbiome revealed by metagenomics and culture.</title>
        <authorList>
            <person name="Gilroy R."/>
            <person name="Ravi A."/>
            <person name="Getino M."/>
            <person name="Pursley I."/>
            <person name="Horton D.L."/>
            <person name="Alikhan N.F."/>
            <person name="Baker D."/>
            <person name="Gharbi K."/>
            <person name="Hall N."/>
            <person name="Watson M."/>
            <person name="Adriaenssens E.M."/>
            <person name="Foster-Nyarko E."/>
            <person name="Jarju S."/>
            <person name="Secka A."/>
            <person name="Antonio M."/>
            <person name="Oren A."/>
            <person name="Chaudhuri R.R."/>
            <person name="La Ragione R."/>
            <person name="Hildebrand F."/>
            <person name="Pallen M.J."/>
        </authorList>
    </citation>
    <scope>NUCLEOTIDE SEQUENCE</scope>
    <source>
        <strain evidence="1">ChiGjej1B1-1692</strain>
    </source>
</reference>
<name>A0A9D2NXJ3_9FIRM</name>
<organism evidence="1 2">
    <name type="scientific">Candidatus Mediterraneibacter faecigallinarum</name>
    <dbReference type="NCBI Taxonomy" id="2838669"/>
    <lineage>
        <taxon>Bacteria</taxon>
        <taxon>Bacillati</taxon>
        <taxon>Bacillota</taxon>
        <taxon>Clostridia</taxon>
        <taxon>Lachnospirales</taxon>
        <taxon>Lachnospiraceae</taxon>
        <taxon>Mediterraneibacter</taxon>
    </lineage>
</organism>
<accession>A0A9D2NXJ3</accession>
<dbReference type="AlphaFoldDB" id="A0A9D2NXJ3"/>
<proteinExistence type="predicted"/>
<dbReference type="InterPro" id="IPR025233">
    <property type="entry name" value="DUF4176"/>
</dbReference>
<gene>
    <name evidence="1" type="ORF">H9757_12070</name>
</gene>
<dbReference type="Pfam" id="PF13780">
    <property type="entry name" value="DUF4176"/>
    <property type="match status" value="1"/>
</dbReference>
<protein>
    <submittedName>
        <fullName evidence="1">DUF4176 domain-containing protein</fullName>
    </submittedName>
</protein>
<sequence length="116" mass="13175">MEEKEKVDYLPLGSIVILKGGVQKVVIIARGLVTAVTTPAGFFDYGGCLYPQGIVGDQIMYFNHSDIAKVVFEGYTDEDDKMMVDNINEWYRNSDFDRVDVTEWNKRRRGESGDVK</sequence>
<comment type="caution">
    <text evidence="1">The sequence shown here is derived from an EMBL/GenBank/DDBJ whole genome shotgun (WGS) entry which is preliminary data.</text>
</comment>
<evidence type="ECO:0000313" key="1">
    <source>
        <dbReference type="EMBL" id="HJC39772.1"/>
    </source>
</evidence>